<organism evidence="2 3">
    <name type="scientific">Rhizophagus irregularis</name>
    <dbReference type="NCBI Taxonomy" id="588596"/>
    <lineage>
        <taxon>Eukaryota</taxon>
        <taxon>Fungi</taxon>
        <taxon>Fungi incertae sedis</taxon>
        <taxon>Mucoromycota</taxon>
        <taxon>Glomeromycotina</taxon>
        <taxon>Glomeromycetes</taxon>
        <taxon>Glomerales</taxon>
        <taxon>Glomeraceae</taxon>
        <taxon>Rhizophagus</taxon>
    </lineage>
</organism>
<dbReference type="AlphaFoldDB" id="A0A2I1GLW7"/>
<dbReference type="VEuPathDB" id="FungiDB:RhiirFUN_022469"/>
<comment type="caution">
    <text evidence="2">The sequence shown here is derived from an EMBL/GenBank/DDBJ whole genome shotgun (WGS) entry which is preliminary data.</text>
</comment>
<evidence type="ECO:0000313" key="2">
    <source>
        <dbReference type="EMBL" id="PKY47630.1"/>
    </source>
</evidence>
<dbReference type="VEuPathDB" id="FungiDB:FUN_017138"/>
<feature type="region of interest" description="Disordered" evidence="1">
    <location>
        <begin position="89"/>
        <end position="114"/>
    </location>
</feature>
<protein>
    <submittedName>
        <fullName evidence="2">Uncharacterized protein</fullName>
    </submittedName>
</protein>
<dbReference type="EMBL" id="LLXI01000563">
    <property type="protein sequence ID" value="PKY47630.1"/>
    <property type="molecule type" value="Genomic_DNA"/>
</dbReference>
<keyword evidence="3" id="KW-1185">Reference proteome</keyword>
<gene>
    <name evidence="2" type="ORF">RhiirA4_523049</name>
</gene>
<sequence length="163" mass="19070">MSRDIFIMPSLRHAVNNRNVIQINQKKTTIVPIMIIMFASASAIQRKEIPNERDSYIFIFIFFRGGDHKQQPTNLTQMKHTSLNGLFTDQKDNATSNYKEPSDSSSIGNRGNRFTASRIVHRRRNQRKLRREIKYPLNHHMKRLPIQITNDPFTIQLFNGSPF</sequence>
<accession>A0A2I1GLW7</accession>
<evidence type="ECO:0000313" key="3">
    <source>
        <dbReference type="Proteomes" id="UP000234323"/>
    </source>
</evidence>
<evidence type="ECO:0000256" key="1">
    <source>
        <dbReference type="SAM" id="MobiDB-lite"/>
    </source>
</evidence>
<proteinExistence type="predicted"/>
<dbReference type="Proteomes" id="UP000234323">
    <property type="component" value="Unassembled WGS sequence"/>
</dbReference>
<name>A0A2I1GLW7_9GLOM</name>
<dbReference type="VEuPathDB" id="FungiDB:RhiirA1_448386"/>
<reference evidence="2 3" key="1">
    <citation type="submission" date="2015-10" db="EMBL/GenBank/DDBJ databases">
        <title>Genome analyses suggest a sexual origin of heterokaryosis in a supposedly ancient asexual fungus.</title>
        <authorList>
            <person name="Ropars J."/>
            <person name="Sedzielewska K."/>
            <person name="Noel J."/>
            <person name="Charron P."/>
            <person name="Farinelli L."/>
            <person name="Marton T."/>
            <person name="Kruger M."/>
            <person name="Pelin A."/>
            <person name="Brachmann A."/>
            <person name="Corradi N."/>
        </authorList>
    </citation>
    <scope>NUCLEOTIDE SEQUENCE [LARGE SCALE GENOMIC DNA]</scope>
    <source>
        <strain evidence="2 3">A4</strain>
    </source>
</reference>